<gene>
    <name evidence="1" type="ordered locus">MEALZ_3611</name>
</gene>
<dbReference type="HOGENOM" id="CLU_3045189_0_0_6"/>
<dbReference type="EMBL" id="FO082060">
    <property type="protein sequence ID" value="CCE25269.1"/>
    <property type="molecule type" value="Genomic_DNA"/>
</dbReference>
<accession>G4SWP3</accession>
<proteinExistence type="predicted"/>
<name>G4SWP3_META2</name>
<dbReference type="AlphaFoldDB" id="G4SWP3"/>
<dbReference type="KEGG" id="mah:MEALZ_3611"/>
<reference evidence="2" key="1">
    <citation type="journal article" date="2012" name="J. Bacteriol.">
        <title>Genome sequence of the haloalkaliphilic methanotrophic bacterium Methylomicrobium alcaliphilum 20Z.</title>
        <authorList>
            <person name="Vuilleumier S."/>
            <person name="Khmelenina V.N."/>
            <person name="Bringel F."/>
            <person name="Reshetnikov A.S."/>
            <person name="Lajus A."/>
            <person name="Mangenot S."/>
            <person name="Rouy Z."/>
            <person name="Op den Camp H.J."/>
            <person name="Jetten M.S."/>
            <person name="Dispirito A.A."/>
            <person name="Dunfield P."/>
            <person name="Klotz M.G."/>
            <person name="Semrau J.D."/>
            <person name="Stein L.Y."/>
            <person name="Barbe V."/>
            <person name="Medigue C."/>
            <person name="Trotsenko Y.A."/>
            <person name="Kalyuzhnaya M.G."/>
        </authorList>
    </citation>
    <scope>NUCLEOTIDE SEQUENCE [LARGE SCALE GENOMIC DNA]</scope>
    <source>
        <strain evidence="2">DSM 19304 / NCIMB 14124 / VKM B-2133 / 20Z</strain>
    </source>
</reference>
<dbReference type="PATRIC" id="fig|271065.3.peg.3727"/>
<evidence type="ECO:0000313" key="2">
    <source>
        <dbReference type="Proteomes" id="UP000008315"/>
    </source>
</evidence>
<sequence length="54" mass="6346">MRDKAYFHVFNIENRVQRSLLPIKFYGGSKSFAAFVGLDLLNPKMVLIRRFVIK</sequence>
<dbReference type="Proteomes" id="UP000008315">
    <property type="component" value="Chromosome"/>
</dbReference>
<organism evidence="1 2">
    <name type="scientific">Methylotuvimicrobium alcaliphilum (strain DSM 19304 / NCIMB 14124 / VKM B-2133 / 20Z)</name>
    <name type="common">Methylomicrobium alcaliphilum</name>
    <dbReference type="NCBI Taxonomy" id="1091494"/>
    <lineage>
        <taxon>Bacteria</taxon>
        <taxon>Pseudomonadati</taxon>
        <taxon>Pseudomonadota</taxon>
        <taxon>Gammaproteobacteria</taxon>
        <taxon>Methylococcales</taxon>
        <taxon>Methylococcaceae</taxon>
        <taxon>Methylotuvimicrobium</taxon>
    </lineage>
</organism>
<evidence type="ECO:0000313" key="1">
    <source>
        <dbReference type="EMBL" id="CCE25269.1"/>
    </source>
</evidence>
<keyword evidence="2" id="KW-1185">Reference proteome</keyword>
<protein>
    <submittedName>
        <fullName evidence="1">Uncharacterized protein</fullName>
    </submittedName>
</protein>